<proteinExistence type="predicted"/>
<dbReference type="RefSeq" id="WP_114696299.1">
    <property type="nucleotide sequence ID" value="NZ_QQOH01000003.1"/>
</dbReference>
<dbReference type="InterPro" id="IPR021218">
    <property type="entry name" value="DUF2784"/>
</dbReference>
<accession>A0A369WKH1</accession>
<keyword evidence="1" id="KW-0812">Transmembrane</keyword>
<feature type="transmembrane region" description="Helical" evidence="1">
    <location>
        <begin position="107"/>
        <end position="127"/>
    </location>
</feature>
<dbReference type="AlphaFoldDB" id="A0A369WKH1"/>
<feature type="transmembrane region" description="Helical" evidence="1">
    <location>
        <begin position="46"/>
        <end position="65"/>
    </location>
</feature>
<evidence type="ECO:0000313" key="3">
    <source>
        <dbReference type="Proteomes" id="UP000253769"/>
    </source>
</evidence>
<dbReference type="OrthoDB" id="370375at2"/>
<reference evidence="2 3" key="1">
    <citation type="submission" date="2018-07" db="EMBL/GenBank/DDBJ databases">
        <title>Motiliproteus coralliicola sp. nov., a bacterium isolated from Coral.</title>
        <authorList>
            <person name="Wang G."/>
        </authorList>
    </citation>
    <scope>NUCLEOTIDE SEQUENCE [LARGE SCALE GENOMIC DNA]</scope>
    <source>
        <strain evidence="2 3">C34</strain>
    </source>
</reference>
<evidence type="ECO:0000313" key="2">
    <source>
        <dbReference type="EMBL" id="RDE19955.1"/>
    </source>
</evidence>
<dbReference type="Pfam" id="PF10861">
    <property type="entry name" value="DUF2784"/>
    <property type="match status" value="1"/>
</dbReference>
<feature type="transmembrane region" description="Helical" evidence="1">
    <location>
        <begin position="6"/>
        <end position="34"/>
    </location>
</feature>
<organism evidence="2 3">
    <name type="scientific">Motiliproteus coralliicola</name>
    <dbReference type="NCBI Taxonomy" id="2283196"/>
    <lineage>
        <taxon>Bacteria</taxon>
        <taxon>Pseudomonadati</taxon>
        <taxon>Pseudomonadota</taxon>
        <taxon>Gammaproteobacteria</taxon>
        <taxon>Oceanospirillales</taxon>
        <taxon>Oceanospirillaceae</taxon>
        <taxon>Motiliproteus</taxon>
    </lineage>
</organism>
<dbReference type="EMBL" id="QQOH01000003">
    <property type="protein sequence ID" value="RDE19955.1"/>
    <property type="molecule type" value="Genomic_DNA"/>
</dbReference>
<name>A0A369WKH1_9GAMM</name>
<keyword evidence="3" id="KW-1185">Reference proteome</keyword>
<protein>
    <submittedName>
        <fullName evidence="2">DUF2784 domain-containing protein</fullName>
    </submittedName>
</protein>
<dbReference type="Proteomes" id="UP000253769">
    <property type="component" value="Unassembled WGS sequence"/>
</dbReference>
<comment type="caution">
    <text evidence="2">The sequence shown here is derived from an EMBL/GenBank/DDBJ whole genome shotgun (WGS) entry which is preliminary data.</text>
</comment>
<keyword evidence="1" id="KW-0472">Membrane</keyword>
<gene>
    <name evidence="2" type="ORF">DV711_10985</name>
</gene>
<evidence type="ECO:0000256" key="1">
    <source>
        <dbReference type="SAM" id="Phobius"/>
    </source>
</evidence>
<keyword evidence="1" id="KW-1133">Transmembrane helix</keyword>
<sequence length="131" mass="15136">MFADSVYLLAADLILIGHILFVAFVVFGLVAIYLGLIWAWPWVRSFWFRVLHLAAILFVMLQSWVGEICPLTTWEMQLRARGGGEAYDGSFIQHWLQMLLYYEAPEWVFIACYTAFAALVIASWFLVPPKR</sequence>